<organism evidence="3 4">
    <name type="scientific">Pendulispora brunnea</name>
    <dbReference type="NCBI Taxonomy" id="2905690"/>
    <lineage>
        <taxon>Bacteria</taxon>
        <taxon>Pseudomonadati</taxon>
        <taxon>Myxococcota</taxon>
        <taxon>Myxococcia</taxon>
        <taxon>Myxococcales</taxon>
        <taxon>Sorangiineae</taxon>
        <taxon>Pendulisporaceae</taxon>
        <taxon>Pendulispora</taxon>
    </lineage>
</organism>
<evidence type="ECO:0000313" key="4">
    <source>
        <dbReference type="Proteomes" id="UP001379533"/>
    </source>
</evidence>
<reference evidence="3 4" key="1">
    <citation type="submission" date="2021-12" db="EMBL/GenBank/DDBJ databases">
        <title>Discovery of the Pendulisporaceae a myxobacterial family with distinct sporulation behavior and unique specialized metabolism.</title>
        <authorList>
            <person name="Garcia R."/>
            <person name="Popoff A."/>
            <person name="Bader C.D."/>
            <person name="Loehr J."/>
            <person name="Walesch S."/>
            <person name="Walt C."/>
            <person name="Boldt J."/>
            <person name="Bunk B."/>
            <person name="Haeckl F.J.F.P.J."/>
            <person name="Gunesch A.P."/>
            <person name="Birkelbach J."/>
            <person name="Nuebel U."/>
            <person name="Pietschmann T."/>
            <person name="Bach T."/>
            <person name="Mueller R."/>
        </authorList>
    </citation>
    <scope>NUCLEOTIDE SEQUENCE [LARGE SCALE GENOMIC DNA]</scope>
    <source>
        <strain evidence="3 4">MSr12523</strain>
    </source>
</reference>
<dbReference type="InterPro" id="IPR030820">
    <property type="entry name" value="OMP_myx_plus_Proteobacteria"/>
</dbReference>
<feature type="chain" id="PRO_5047039293" evidence="2">
    <location>
        <begin position="33"/>
        <end position="348"/>
    </location>
</feature>
<keyword evidence="4" id="KW-1185">Reference proteome</keyword>
<dbReference type="EMBL" id="CP089982">
    <property type="protein sequence ID" value="WXA91810.1"/>
    <property type="molecule type" value="Genomic_DNA"/>
</dbReference>
<protein>
    <submittedName>
        <fullName evidence="3">Outer membrane beta-barrel domain-containing protein</fullName>
    </submittedName>
</protein>
<dbReference type="RefSeq" id="WP_394842428.1">
    <property type="nucleotide sequence ID" value="NZ_CP089982.1"/>
</dbReference>
<feature type="signal peptide" evidence="2">
    <location>
        <begin position="1"/>
        <end position="32"/>
    </location>
</feature>
<evidence type="ECO:0000313" key="3">
    <source>
        <dbReference type="EMBL" id="WXA91810.1"/>
    </source>
</evidence>
<accession>A0ABZ2K2P2</accession>
<proteinExistence type="predicted"/>
<dbReference type="Proteomes" id="UP001379533">
    <property type="component" value="Chromosome"/>
</dbReference>
<gene>
    <name evidence="3" type="ORF">LZC95_35835</name>
</gene>
<evidence type="ECO:0000256" key="2">
    <source>
        <dbReference type="SAM" id="SignalP"/>
    </source>
</evidence>
<evidence type="ECO:0000256" key="1">
    <source>
        <dbReference type="SAM" id="MobiDB-lite"/>
    </source>
</evidence>
<feature type="compositionally biased region" description="Low complexity" evidence="1">
    <location>
        <begin position="83"/>
        <end position="99"/>
    </location>
</feature>
<name>A0ABZ2K2P2_9BACT</name>
<sequence length="348" mass="37517">MRERPNLVRATRWLLTGALTAGLVLSASNAMAQKKKPGGKKPAAPPAGAPAGTPGTGAGAVELDQPAPATPPPADGSVELDSPQPGAQTPAQPAAPTAGATGGICDIDPSACPKPEDVRAAAKKDVKAEIYAVQQIYALRARRFEFNPYFGFTLNDQFVSHPGPGLAINYYLTNVLAIGLNGNLYTGLNTDSRFNFENRRATHVAAPLNEYQFSAALNFTYVPMYGKFAAFGDFIFHYDAYVVGGVGAISTRPIPVIDPDNRKFDYEMKLAVNLGLGLRIFLNRWFAVTAEVRDYIFNEKLENLTIAPGSAKTDKGTWFGDNQITNNVQAQIGVSVFIPFSWDYRLPK</sequence>
<feature type="region of interest" description="Disordered" evidence="1">
    <location>
        <begin position="31"/>
        <end position="108"/>
    </location>
</feature>
<dbReference type="NCBIfam" id="TIGR04565">
    <property type="entry name" value="OMP_myx_plus"/>
    <property type="match status" value="1"/>
</dbReference>
<keyword evidence="2" id="KW-0732">Signal</keyword>
<dbReference type="Gene3D" id="2.40.160.20">
    <property type="match status" value="1"/>
</dbReference>